<dbReference type="EMBL" id="CP002271">
    <property type="protein sequence ID" value="ADO72421.1"/>
    <property type="molecule type" value="Genomic_DNA"/>
</dbReference>
<organism evidence="1 2">
    <name type="scientific">Stigmatella aurantiaca (strain DW4/3-1)</name>
    <dbReference type="NCBI Taxonomy" id="378806"/>
    <lineage>
        <taxon>Bacteria</taxon>
        <taxon>Pseudomonadati</taxon>
        <taxon>Myxococcota</taxon>
        <taxon>Myxococcia</taxon>
        <taxon>Myxococcales</taxon>
        <taxon>Cystobacterineae</taxon>
        <taxon>Archangiaceae</taxon>
        <taxon>Stigmatella</taxon>
    </lineage>
</organism>
<evidence type="ECO:0000313" key="1">
    <source>
        <dbReference type="EMBL" id="ADO72421.1"/>
    </source>
</evidence>
<evidence type="ECO:0000313" key="2">
    <source>
        <dbReference type="Proteomes" id="UP000001351"/>
    </source>
</evidence>
<dbReference type="Proteomes" id="UP000001351">
    <property type="component" value="Chromosome"/>
</dbReference>
<dbReference type="OrthoDB" id="9802991at2"/>
<keyword evidence="2" id="KW-1185">Reference proteome</keyword>
<reference evidence="1 2" key="1">
    <citation type="journal article" date="2011" name="Mol. Biol. Evol.">
        <title>Comparative genomic analysis of fruiting body formation in Myxococcales.</title>
        <authorList>
            <person name="Huntley S."/>
            <person name="Hamann N."/>
            <person name="Wegener-Feldbrugge S."/>
            <person name="Treuner-Lange A."/>
            <person name="Kube M."/>
            <person name="Reinhardt R."/>
            <person name="Klages S."/>
            <person name="Muller R."/>
            <person name="Ronning C.M."/>
            <person name="Nierman W.C."/>
            <person name="Sogaard-Andersen L."/>
        </authorList>
    </citation>
    <scope>NUCLEOTIDE SEQUENCE [LARGE SCALE GENOMIC DNA]</scope>
    <source>
        <strain evidence="1 2">DW4/3-1</strain>
    </source>
</reference>
<protein>
    <submittedName>
        <fullName evidence="1">Uncharacterized protein</fullName>
    </submittedName>
</protein>
<sequence>MRELLAVTDPIHSCFGDYIPYHVVMNSDDTGALAINGVTARSAIDAFFRRPCSPRKLIEAPVPGAP</sequence>
<dbReference type="AlphaFoldDB" id="E3FYV8"/>
<dbReference type="RefSeq" id="WP_013376367.1">
    <property type="nucleotide sequence ID" value="NC_014623.1"/>
</dbReference>
<accession>E3FYV8</accession>
<gene>
    <name evidence="1" type="ordered locus">STAUR_4641</name>
</gene>
<name>E3FYV8_STIAD</name>
<dbReference type="KEGG" id="sur:STAUR_4641"/>
<dbReference type="HOGENOM" id="CLU_2829175_0_0_7"/>
<proteinExistence type="predicted"/>